<sequence length="210" mass="22761">MVAKNTRPRTVPPRRKAKVPADRSPAAIPGAQENTRLRRRRPIRSGGLSMPKDAGHFLGRPQPIHCCEYPIPSPAGNAPVSGTMRRERHATGVPKRMALLPYRRVIGAKGRRPGKVSARILSPGMLSGSPPILMPRRNTVAGRPGRPFPARSFGSLRPWPSGPRARDPFRHSRASRPASSAFPPRLRPAPGPSPRSCAQATRPRPAPLAA</sequence>
<dbReference type="Proteomes" id="UP000277498">
    <property type="component" value="Unassembled WGS sequence"/>
</dbReference>
<feature type="region of interest" description="Disordered" evidence="1">
    <location>
        <begin position="1"/>
        <end position="54"/>
    </location>
</feature>
<evidence type="ECO:0000313" key="2">
    <source>
        <dbReference type="EMBL" id="VDC28549.1"/>
    </source>
</evidence>
<keyword evidence="3" id="KW-1185">Reference proteome</keyword>
<feature type="compositionally biased region" description="Low complexity" evidence="1">
    <location>
        <begin position="175"/>
        <end position="184"/>
    </location>
</feature>
<reference evidence="2 3" key="1">
    <citation type="submission" date="2018-11" db="EMBL/GenBank/DDBJ databases">
        <authorList>
            <person name="Criscuolo A."/>
        </authorList>
    </citation>
    <scope>NUCLEOTIDE SEQUENCE [LARGE SCALE GENOMIC DNA]</scope>
    <source>
        <strain evidence="2">ACIP111625</strain>
    </source>
</reference>
<protein>
    <submittedName>
        <fullName evidence="2">Uncharacterized protein</fullName>
    </submittedName>
</protein>
<dbReference type="AlphaFoldDB" id="A0A3P5XJ00"/>
<proteinExistence type="predicted"/>
<name>A0A3P5XJ00_9RHOB</name>
<organism evidence="2 3">
    <name type="scientific">Pseudogemmobacter humi</name>
    <dbReference type="NCBI Taxonomy" id="2483812"/>
    <lineage>
        <taxon>Bacteria</taxon>
        <taxon>Pseudomonadati</taxon>
        <taxon>Pseudomonadota</taxon>
        <taxon>Alphaproteobacteria</taxon>
        <taxon>Rhodobacterales</taxon>
        <taxon>Paracoccaceae</taxon>
        <taxon>Pseudogemmobacter</taxon>
    </lineage>
</organism>
<evidence type="ECO:0000256" key="1">
    <source>
        <dbReference type="SAM" id="MobiDB-lite"/>
    </source>
</evidence>
<gene>
    <name evidence="2" type="ORF">XINFAN_02135</name>
</gene>
<evidence type="ECO:0000313" key="3">
    <source>
        <dbReference type="Proteomes" id="UP000277498"/>
    </source>
</evidence>
<accession>A0A3P5XJ00</accession>
<dbReference type="EMBL" id="UXAW01000070">
    <property type="protein sequence ID" value="VDC28549.1"/>
    <property type="molecule type" value="Genomic_DNA"/>
</dbReference>
<feature type="region of interest" description="Disordered" evidence="1">
    <location>
        <begin position="129"/>
        <end position="210"/>
    </location>
</feature>